<sequence length="193" mass="22600">MKYKLAVEPILFSLGLITLASLIYVMGTSMLFVFSIGNIESTYLLALLLFMPIGFIVLPLLLAKRQFSEMKISDVQWDWRQYISLAFLIFLLNHFFIHSDEYFHQMVISICEEVLFRYIIYRLIRENYNYVMAILISAVLFGFVLHLNYPVYDNLFIRTPLGILFSIFATKIGLHYAVAGHWIYNLVVSRIPF</sequence>
<evidence type="ECO:0000259" key="3">
    <source>
        <dbReference type="Pfam" id="PF02517"/>
    </source>
</evidence>
<evidence type="ECO:0000313" key="5">
    <source>
        <dbReference type="Proteomes" id="UP000198604"/>
    </source>
</evidence>
<keyword evidence="2" id="KW-0812">Transmembrane</keyword>
<keyword evidence="2" id="KW-0472">Membrane</keyword>
<dbReference type="InterPro" id="IPR003675">
    <property type="entry name" value="Rce1/LyrA-like_dom"/>
</dbReference>
<dbReference type="AlphaFoldDB" id="A0A0E4CRS6"/>
<evidence type="ECO:0000256" key="1">
    <source>
        <dbReference type="ARBA" id="ARBA00009067"/>
    </source>
</evidence>
<evidence type="ECO:0000313" key="4">
    <source>
        <dbReference type="EMBL" id="CQR23831.1"/>
    </source>
</evidence>
<protein>
    <submittedName>
        <fullName evidence="4">Metal-dependent membrane protease</fullName>
    </submittedName>
</protein>
<reference evidence="5" key="1">
    <citation type="submission" date="2015-03" db="EMBL/GenBank/DDBJ databases">
        <authorList>
            <person name="Urmite Genomes"/>
        </authorList>
    </citation>
    <scope>NUCLEOTIDE SEQUENCE [LARGE SCALE GENOMIC DNA]</scope>
    <source>
        <strain evidence="5">FF10</strain>
    </source>
</reference>
<feature type="transmembrane region" description="Helical" evidence="2">
    <location>
        <begin position="12"/>
        <end position="37"/>
    </location>
</feature>
<keyword evidence="4" id="KW-0645">Protease</keyword>
<dbReference type="GO" id="GO:0080120">
    <property type="term" value="P:CAAX-box protein maturation"/>
    <property type="evidence" value="ECO:0007669"/>
    <property type="project" value="UniProtKB-ARBA"/>
</dbReference>
<keyword evidence="5" id="KW-1185">Reference proteome</keyword>
<dbReference type="RefSeq" id="WP_093649575.1">
    <property type="nucleotide sequence ID" value="NZ_CTEN01000001.1"/>
</dbReference>
<name>A0A0E4CRS6_9STRE</name>
<feature type="transmembrane region" description="Helical" evidence="2">
    <location>
        <begin position="82"/>
        <end position="97"/>
    </location>
</feature>
<dbReference type="Proteomes" id="UP000198604">
    <property type="component" value="Unassembled WGS sequence"/>
</dbReference>
<gene>
    <name evidence="4" type="ORF">BN1356_00199</name>
</gene>
<feature type="transmembrane region" description="Helical" evidence="2">
    <location>
        <begin position="128"/>
        <end position="149"/>
    </location>
</feature>
<dbReference type="Pfam" id="PF02517">
    <property type="entry name" value="Rce1-like"/>
    <property type="match status" value="1"/>
</dbReference>
<evidence type="ECO:0000256" key="2">
    <source>
        <dbReference type="SAM" id="Phobius"/>
    </source>
</evidence>
<proteinExistence type="inferred from homology"/>
<accession>A0A0E4CRS6</accession>
<organism evidence="4 5">
    <name type="scientific">Streptococcus varani</name>
    <dbReference type="NCBI Taxonomy" id="1608583"/>
    <lineage>
        <taxon>Bacteria</taxon>
        <taxon>Bacillati</taxon>
        <taxon>Bacillota</taxon>
        <taxon>Bacilli</taxon>
        <taxon>Lactobacillales</taxon>
        <taxon>Streptococcaceae</taxon>
        <taxon>Streptococcus</taxon>
    </lineage>
</organism>
<dbReference type="EMBL" id="CTEN01000001">
    <property type="protein sequence ID" value="CQR23831.1"/>
    <property type="molecule type" value="Genomic_DNA"/>
</dbReference>
<dbReference type="OrthoDB" id="2414621at2"/>
<keyword evidence="4" id="KW-0378">Hydrolase</keyword>
<dbReference type="GO" id="GO:0004175">
    <property type="term" value="F:endopeptidase activity"/>
    <property type="evidence" value="ECO:0007669"/>
    <property type="project" value="UniProtKB-ARBA"/>
</dbReference>
<feature type="domain" description="CAAX prenyl protease 2/Lysostaphin resistance protein A-like" evidence="3">
    <location>
        <begin position="107"/>
        <end position="187"/>
    </location>
</feature>
<dbReference type="STRING" id="1608583.BN1356_00199"/>
<comment type="similarity">
    <text evidence="1">Belongs to the UPF0177 family.</text>
</comment>
<feature type="transmembrane region" description="Helical" evidence="2">
    <location>
        <begin position="43"/>
        <end position="62"/>
    </location>
</feature>
<feature type="transmembrane region" description="Helical" evidence="2">
    <location>
        <begin position="161"/>
        <end position="184"/>
    </location>
</feature>
<dbReference type="GO" id="GO:0006508">
    <property type="term" value="P:proteolysis"/>
    <property type="evidence" value="ECO:0007669"/>
    <property type="project" value="UniProtKB-KW"/>
</dbReference>
<keyword evidence="2" id="KW-1133">Transmembrane helix</keyword>